<dbReference type="STRING" id="81972.D7MSP8"/>
<dbReference type="HOGENOM" id="CLU_2052843_0_0_1"/>
<reference evidence="2" key="1">
    <citation type="journal article" date="2011" name="Nat. Genet.">
        <title>The Arabidopsis lyrata genome sequence and the basis of rapid genome size change.</title>
        <authorList>
            <person name="Hu T.T."/>
            <person name="Pattyn P."/>
            <person name="Bakker E.G."/>
            <person name="Cao J."/>
            <person name="Cheng J.-F."/>
            <person name="Clark R.M."/>
            <person name="Fahlgren N."/>
            <person name="Fawcett J.A."/>
            <person name="Grimwood J."/>
            <person name="Gundlach H."/>
            <person name="Haberer G."/>
            <person name="Hollister J.D."/>
            <person name="Ossowski S."/>
            <person name="Ottilar R.P."/>
            <person name="Salamov A.A."/>
            <person name="Schneeberger K."/>
            <person name="Spannagl M."/>
            <person name="Wang X."/>
            <person name="Yang L."/>
            <person name="Nasrallah M.E."/>
            <person name="Bergelson J."/>
            <person name="Carrington J.C."/>
            <person name="Gaut B.S."/>
            <person name="Schmutz J."/>
            <person name="Mayer K.F.X."/>
            <person name="Van de Peer Y."/>
            <person name="Grigoriev I.V."/>
            <person name="Nordborg M."/>
            <person name="Weigel D."/>
            <person name="Guo Y.-L."/>
        </authorList>
    </citation>
    <scope>NUCLEOTIDE SEQUENCE [LARGE SCALE GENOMIC DNA]</scope>
    <source>
        <strain evidence="2">cv. MN47</strain>
    </source>
</reference>
<dbReference type="Gramene" id="fgenesh1_pg.C_scaffold_8000198">
    <property type="protein sequence ID" value="fgenesh1_pg.C_scaffold_8000198"/>
    <property type="gene ID" value="fgenesh1_pg.C_scaffold_8000198"/>
</dbReference>
<proteinExistence type="predicted"/>
<protein>
    <submittedName>
        <fullName evidence="1">Uncharacterized protein</fullName>
    </submittedName>
</protein>
<dbReference type="AlphaFoldDB" id="D7MSP8"/>
<name>D7MSP8_ARALL</name>
<evidence type="ECO:0000313" key="1">
    <source>
        <dbReference type="EMBL" id="EFH39700.1"/>
    </source>
</evidence>
<sequence length="120" mass="14056">MEQEKLTKVSRQLERKLTRAEKDKIFCSVVEIKNGRRFGVGSIPFEEVCQSSNTQLYEENYRVTQEKHVQIQKDHSKKIKDFDRILKDVAFWNSKMSQLYPNLVPPSRRNQADATNPANV</sequence>
<organism evidence="2">
    <name type="scientific">Arabidopsis lyrata subsp. lyrata</name>
    <name type="common">Lyre-leaved rock-cress</name>
    <dbReference type="NCBI Taxonomy" id="81972"/>
    <lineage>
        <taxon>Eukaryota</taxon>
        <taxon>Viridiplantae</taxon>
        <taxon>Streptophyta</taxon>
        <taxon>Embryophyta</taxon>
        <taxon>Tracheophyta</taxon>
        <taxon>Spermatophyta</taxon>
        <taxon>Magnoliopsida</taxon>
        <taxon>eudicotyledons</taxon>
        <taxon>Gunneridae</taxon>
        <taxon>Pentapetalae</taxon>
        <taxon>rosids</taxon>
        <taxon>malvids</taxon>
        <taxon>Brassicales</taxon>
        <taxon>Brassicaceae</taxon>
        <taxon>Camelineae</taxon>
        <taxon>Arabidopsis</taxon>
    </lineage>
</organism>
<dbReference type="EMBL" id="GL348720">
    <property type="protein sequence ID" value="EFH39700.1"/>
    <property type="molecule type" value="Genomic_DNA"/>
</dbReference>
<accession>D7MSP8</accession>
<evidence type="ECO:0000313" key="2">
    <source>
        <dbReference type="Proteomes" id="UP000008694"/>
    </source>
</evidence>
<gene>
    <name evidence="1" type="ORF">ARALYDRAFT_356411</name>
</gene>
<dbReference type="Proteomes" id="UP000008694">
    <property type="component" value="Unassembled WGS sequence"/>
</dbReference>
<keyword evidence="2" id="KW-1185">Reference proteome</keyword>